<dbReference type="Gene3D" id="1.20.1260.10">
    <property type="match status" value="1"/>
</dbReference>
<reference evidence="3" key="1">
    <citation type="journal article" date="2019" name="Int. J. Syst. Evol. Microbiol.">
        <title>The Global Catalogue of Microorganisms (GCM) 10K type strain sequencing project: providing services to taxonomists for standard genome sequencing and annotation.</title>
        <authorList>
            <consortium name="The Broad Institute Genomics Platform"/>
            <consortium name="The Broad Institute Genome Sequencing Center for Infectious Disease"/>
            <person name="Wu L."/>
            <person name="Ma J."/>
        </authorList>
    </citation>
    <scope>NUCLEOTIDE SEQUENCE [LARGE SCALE GENOMIC DNA]</scope>
    <source>
        <strain evidence="3">DT43</strain>
    </source>
</reference>
<evidence type="ECO:0000313" key="2">
    <source>
        <dbReference type="EMBL" id="MFC4465746.1"/>
    </source>
</evidence>
<keyword evidence="3" id="KW-1185">Reference proteome</keyword>
<name>A0ABV8YNC3_9ACTN</name>
<accession>A0ABV8YNC3</accession>
<dbReference type="EMBL" id="JBHSFG010000022">
    <property type="protein sequence ID" value="MFC4465746.1"/>
    <property type="molecule type" value="Genomic_DNA"/>
</dbReference>
<dbReference type="RefSeq" id="WP_386342019.1">
    <property type="nucleotide sequence ID" value="NZ_JBHSFG010000022.1"/>
</dbReference>
<protein>
    <submittedName>
        <fullName evidence="2">Ferritin-like protein</fullName>
    </submittedName>
</protein>
<dbReference type="InterPro" id="IPR012347">
    <property type="entry name" value="Ferritin-like"/>
</dbReference>
<dbReference type="Pfam" id="PF12902">
    <property type="entry name" value="Ferritin-like"/>
    <property type="match status" value="1"/>
</dbReference>
<feature type="domain" description="Iminophenyl-pyruvate dimer synthase" evidence="1">
    <location>
        <begin position="35"/>
        <end position="261"/>
    </location>
</feature>
<evidence type="ECO:0000313" key="3">
    <source>
        <dbReference type="Proteomes" id="UP001596012"/>
    </source>
</evidence>
<evidence type="ECO:0000259" key="1">
    <source>
        <dbReference type="Pfam" id="PF12902"/>
    </source>
</evidence>
<proteinExistence type="predicted"/>
<dbReference type="Proteomes" id="UP001596012">
    <property type="component" value="Unassembled WGS sequence"/>
</dbReference>
<dbReference type="InterPro" id="IPR026820">
    <property type="entry name" value="VioB/RebD_dom"/>
</dbReference>
<sequence length="433" mass="48558">MTTRTTAGLPFTIEPLVPVNSNEPIQDYETLVNHLHQAAQVEMSTIPMYLYAAYSIQTKGHNQWLPGISAFRTIVAIAIEEMLHLCLVRNLLVALGAADRITFNDKHFIPSYPSKMLHRVPDLELHLQPCSPELMKDVFLPLELPAEHHAPAQPDQYQTLGQFYRAVEDGLVRVDRAEGGRLWQYAKDSTAWQYQRAYWNRDGGGEPILITDLTTAREALQIVVEQGEGVDPAKATVPIDPVNPTPGLDELSHYARFLRIQQGIEPIGNVRNVPVDPKVRDFDEPAASLAQLFNAAYFYTLAMLDKLYNLPATFAAETANPRYHLERTFVSAMSGLLYPIADLLMQTPATKLDPEPATVPVFAAPTFEFYDFPAEIKKSGSHTMKQHLMWLCNQAIAHFPELGGDNSVHWLIDKMPDIDQISSQPPTSRPQPK</sequence>
<comment type="caution">
    <text evidence="2">The sequence shown here is derived from an EMBL/GenBank/DDBJ whole genome shotgun (WGS) entry which is preliminary data.</text>
</comment>
<organism evidence="2 3">
    <name type="scientific">Streptomyces xiangluensis</name>
    <dbReference type="NCBI Taxonomy" id="2665720"/>
    <lineage>
        <taxon>Bacteria</taxon>
        <taxon>Bacillati</taxon>
        <taxon>Actinomycetota</taxon>
        <taxon>Actinomycetes</taxon>
        <taxon>Kitasatosporales</taxon>
        <taxon>Streptomycetaceae</taxon>
        <taxon>Streptomyces</taxon>
    </lineage>
</organism>
<dbReference type="PANTHER" id="PTHR34400:SF4">
    <property type="entry name" value="MEMBRANE PROTEIN"/>
    <property type="match status" value="1"/>
</dbReference>
<dbReference type="PANTHER" id="PTHR34400">
    <property type="match status" value="1"/>
</dbReference>
<gene>
    <name evidence="2" type="ORF">ACFPH6_14635</name>
</gene>